<protein>
    <submittedName>
        <fullName evidence="3">GH16 domain-containing protein</fullName>
    </submittedName>
</protein>
<organism evidence="3 4">
    <name type="scientific">Seiridium unicorne</name>
    <dbReference type="NCBI Taxonomy" id="138068"/>
    <lineage>
        <taxon>Eukaryota</taxon>
        <taxon>Fungi</taxon>
        <taxon>Dikarya</taxon>
        <taxon>Ascomycota</taxon>
        <taxon>Pezizomycotina</taxon>
        <taxon>Sordariomycetes</taxon>
        <taxon>Xylariomycetidae</taxon>
        <taxon>Amphisphaeriales</taxon>
        <taxon>Sporocadaceae</taxon>
        <taxon>Seiridium</taxon>
    </lineage>
</organism>
<feature type="chain" id="PRO_5045398450" evidence="1">
    <location>
        <begin position="25"/>
        <end position="304"/>
    </location>
</feature>
<dbReference type="EMBL" id="JARVKF010000400">
    <property type="protein sequence ID" value="KAK9417255.1"/>
    <property type="molecule type" value="Genomic_DNA"/>
</dbReference>
<dbReference type="InterPro" id="IPR000757">
    <property type="entry name" value="Beta-glucanase-like"/>
</dbReference>
<dbReference type="PANTHER" id="PTHR38121">
    <property type="entry name" value="GH16 DOMAIN-CONTAINING PROTEIN"/>
    <property type="match status" value="1"/>
</dbReference>
<gene>
    <name evidence="3" type="ORF">SUNI508_09059</name>
</gene>
<evidence type="ECO:0000256" key="1">
    <source>
        <dbReference type="SAM" id="SignalP"/>
    </source>
</evidence>
<dbReference type="PANTHER" id="PTHR38121:SF4">
    <property type="entry name" value="GH16 DOMAIN-CONTAINING PROTEIN-RELATED"/>
    <property type="match status" value="1"/>
</dbReference>
<reference evidence="3 4" key="1">
    <citation type="journal article" date="2024" name="J. Plant Pathol.">
        <title>Sequence and assembly of the genome of Seiridium unicorne, isolate CBS 538.82, causal agent of cypress canker disease.</title>
        <authorList>
            <person name="Scali E."/>
            <person name="Rocca G.D."/>
            <person name="Danti R."/>
            <person name="Garbelotto M."/>
            <person name="Barberini S."/>
            <person name="Baroncelli R."/>
            <person name="Emiliani G."/>
        </authorList>
    </citation>
    <scope>NUCLEOTIDE SEQUENCE [LARGE SCALE GENOMIC DNA]</scope>
    <source>
        <strain evidence="3 4">BM-138-508</strain>
    </source>
</reference>
<evidence type="ECO:0000259" key="2">
    <source>
        <dbReference type="PROSITE" id="PS51762"/>
    </source>
</evidence>
<proteinExistence type="predicted"/>
<dbReference type="Proteomes" id="UP001408356">
    <property type="component" value="Unassembled WGS sequence"/>
</dbReference>
<keyword evidence="4" id="KW-1185">Reference proteome</keyword>
<evidence type="ECO:0000313" key="4">
    <source>
        <dbReference type="Proteomes" id="UP001408356"/>
    </source>
</evidence>
<name>A0ABR2USA9_9PEZI</name>
<dbReference type="SUPFAM" id="SSF49899">
    <property type="entry name" value="Concanavalin A-like lectins/glucanases"/>
    <property type="match status" value="1"/>
</dbReference>
<feature type="signal peptide" evidence="1">
    <location>
        <begin position="1"/>
        <end position="24"/>
    </location>
</feature>
<feature type="domain" description="GH16" evidence="2">
    <location>
        <begin position="49"/>
        <end position="291"/>
    </location>
</feature>
<dbReference type="InterPro" id="IPR013320">
    <property type="entry name" value="ConA-like_dom_sf"/>
</dbReference>
<dbReference type="PROSITE" id="PS51762">
    <property type="entry name" value="GH16_2"/>
    <property type="match status" value="1"/>
</dbReference>
<accession>A0ABR2USA9</accession>
<keyword evidence="1" id="KW-0732">Signal</keyword>
<sequence length="304" mass="34058">MFRKQLNGIAFAALSLFQISFGDACNCWKTKEDGLIFTNYKTLDFRSLAKYAGPVPPIINGYNANAQAKATSAYFKSSAWTNFFSLQTWGDTESAVKMINSPNNAYIQNNTDGSTYLTLRTYRTKNFQSVAEADSVVNDYTAASLRIRSRVHGSPGACAGAFTYRNDDDTGVQHESDIEVLTQDSKNIIHYTTHPESENHDFDGTFSIAQRDGPGWNRWQEHRLDWTQPQSTWYLNGRQNGQLSHELDQVPSNLILNMWSRGDSDWEGTMAVGGSAYYDIQYIQVAYNTSTASSRSCTSICTLP</sequence>
<evidence type="ECO:0000313" key="3">
    <source>
        <dbReference type="EMBL" id="KAK9417255.1"/>
    </source>
</evidence>
<dbReference type="CDD" id="cd00413">
    <property type="entry name" value="Glyco_hydrolase_16"/>
    <property type="match status" value="1"/>
</dbReference>
<dbReference type="Gene3D" id="2.60.120.200">
    <property type="match status" value="1"/>
</dbReference>
<comment type="caution">
    <text evidence="3">The sequence shown here is derived from an EMBL/GenBank/DDBJ whole genome shotgun (WGS) entry which is preliminary data.</text>
</comment>